<evidence type="ECO:0000256" key="1">
    <source>
        <dbReference type="ARBA" id="ARBA00000385"/>
    </source>
</evidence>
<evidence type="ECO:0000313" key="8">
    <source>
        <dbReference type="EMBL" id="TWA69010.1"/>
    </source>
</evidence>
<evidence type="ECO:0000256" key="5">
    <source>
        <dbReference type="HAMAP-Rule" id="MF_01080"/>
    </source>
</evidence>
<dbReference type="CDD" id="cd02573">
    <property type="entry name" value="PseudoU_synth_EcTruB"/>
    <property type="match status" value="1"/>
</dbReference>
<name>A0A560B8P3_AZOBR</name>
<dbReference type="InterPro" id="IPR020103">
    <property type="entry name" value="PsdUridine_synth_cat_dom_sf"/>
</dbReference>
<comment type="catalytic activity">
    <reaction evidence="1 5">
        <text>uridine(55) in tRNA = pseudouridine(55) in tRNA</text>
        <dbReference type="Rhea" id="RHEA:42532"/>
        <dbReference type="Rhea" id="RHEA-COMP:10101"/>
        <dbReference type="Rhea" id="RHEA-COMP:10102"/>
        <dbReference type="ChEBI" id="CHEBI:65314"/>
        <dbReference type="ChEBI" id="CHEBI:65315"/>
        <dbReference type="EC" id="5.4.99.25"/>
    </reaction>
</comment>
<dbReference type="InterPro" id="IPR014780">
    <property type="entry name" value="tRNA_psdUridine_synth_TruB"/>
</dbReference>
<dbReference type="SUPFAM" id="SSF55120">
    <property type="entry name" value="Pseudouridine synthase"/>
    <property type="match status" value="1"/>
</dbReference>
<dbReference type="InterPro" id="IPR002501">
    <property type="entry name" value="PsdUridine_synth_N"/>
</dbReference>
<dbReference type="Gene3D" id="3.30.2350.10">
    <property type="entry name" value="Pseudouridine synthase"/>
    <property type="match status" value="1"/>
</dbReference>
<dbReference type="PANTHER" id="PTHR13767">
    <property type="entry name" value="TRNA-PSEUDOURIDINE SYNTHASE"/>
    <property type="match status" value="1"/>
</dbReference>
<dbReference type="HAMAP" id="MF_01080">
    <property type="entry name" value="TruB_bact"/>
    <property type="match status" value="1"/>
</dbReference>
<accession>A0A560B8P3</accession>
<evidence type="ECO:0000259" key="7">
    <source>
        <dbReference type="Pfam" id="PF16198"/>
    </source>
</evidence>
<evidence type="ECO:0000256" key="3">
    <source>
        <dbReference type="ARBA" id="ARBA00022694"/>
    </source>
</evidence>
<dbReference type="EMBL" id="VITF01000005">
    <property type="protein sequence ID" value="TWA69010.1"/>
    <property type="molecule type" value="Genomic_DNA"/>
</dbReference>
<dbReference type="Pfam" id="PF16198">
    <property type="entry name" value="TruB_C_2"/>
    <property type="match status" value="1"/>
</dbReference>
<dbReference type="GO" id="GO:0160148">
    <property type="term" value="F:tRNA pseudouridine(55) synthase activity"/>
    <property type="evidence" value="ECO:0007669"/>
    <property type="project" value="UniProtKB-EC"/>
</dbReference>
<evidence type="ECO:0000259" key="6">
    <source>
        <dbReference type="Pfam" id="PF01509"/>
    </source>
</evidence>
<comment type="similarity">
    <text evidence="2 5">Belongs to the pseudouridine synthase TruB family. Type 1 subfamily.</text>
</comment>
<evidence type="ECO:0000256" key="2">
    <source>
        <dbReference type="ARBA" id="ARBA00005642"/>
    </source>
</evidence>
<keyword evidence="3 5" id="KW-0819">tRNA processing</keyword>
<dbReference type="InterPro" id="IPR032819">
    <property type="entry name" value="TruB_C"/>
</dbReference>
<comment type="function">
    <text evidence="5">Responsible for synthesis of pseudouridine from uracil-55 in the psi GC loop of transfer RNAs.</text>
</comment>
<proteinExistence type="inferred from homology"/>
<dbReference type="PANTHER" id="PTHR13767:SF2">
    <property type="entry name" value="PSEUDOURIDYLATE SYNTHASE TRUB1"/>
    <property type="match status" value="1"/>
</dbReference>
<gene>
    <name evidence="5" type="primary">truB</name>
    <name evidence="8" type="ORF">FBZ82_105167</name>
</gene>
<dbReference type="GO" id="GO:0003723">
    <property type="term" value="F:RNA binding"/>
    <property type="evidence" value="ECO:0007669"/>
    <property type="project" value="InterPro"/>
</dbReference>
<dbReference type="GO" id="GO:0031119">
    <property type="term" value="P:tRNA pseudouridine synthesis"/>
    <property type="evidence" value="ECO:0007669"/>
    <property type="project" value="UniProtKB-UniRule"/>
</dbReference>
<feature type="active site" description="Nucleophile" evidence="5">
    <location>
        <position position="58"/>
    </location>
</feature>
<dbReference type="Pfam" id="PF01509">
    <property type="entry name" value="TruB_N"/>
    <property type="match status" value="1"/>
</dbReference>
<protein>
    <recommendedName>
        <fullName evidence="5">tRNA pseudouridine synthase B</fullName>
        <ecNumber evidence="5">5.4.99.25</ecNumber>
    </recommendedName>
    <alternativeName>
        <fullName evidence="5">tRNA pseudouridine(55) synthase</fullName>
        <shortName evidence="5">Psi55 synthase</shortName>
    </alternativeName>
    <alternativeName>
        <fullName evidence="5">tRNA pseudouridylate synthase</fullName>
    </alternativeName>
    <alternativeName>
        <fullName evidence="5">tRNA-uridine isomerase</fullName>
    </alternativeName>
</protein>
<keyword evidence="4 5" id="KW-0413">Isomerase</keyword>
<dbReference type="EC" id="5.4.99.25" evidence="5"/>
<feature type="domain" description="Pseudouridine synthase II N-terminal" evidence="6">
    <location>
        <begin position="43"/>
        <end position="191"/>
    </location>
</feature>
<evidence type="ECO:0000313" key="9">
    <source>
        <dbReference type="Proteomes" id="UP000316083"/>
    </source>
</evidence>
<evidence type="ECO:0000256" key="4">
    <source>
        <dbReference type="ARBA" id="ARBA00023235"/>
    </source>
</evidence>
<dbReference type="Proteomes" id="UP000316083">
    <property type="component" value="Unassembled WGS sequence"/>
</dbReference>
<sequence length="323" mass="34645">MRATAAGTRGAVARKRKGEPIHGWIVLDKPAGMTSTQALSKVRRHLNAEKAGHGGTLDPIATGILPIALGEATKTVSYAMDGEKTYRFTVAWGARTTTDDREGTAVETSAARPDAEAIRAALPGFLGFVEQIPPQYCALKINGERAYDMAREGEVVDIAPRTVRIDRLELIETPDADHAVLEVDCGKGTYVRSIARDLAERLGTVGHIRDLRRLRVGSFTLDGAISLDDLTAMEQGAAVERLLLPIETALDDIPALALTDAEAHRLKHGQTVALLTRQDRERLTALRGDVGGDGTVIALFGGKPVALARVEGAEVRPVRVLNL</sequence>
<comment type="caution">
    <text evidence="8">The sequence shown here is derived from an EMBL/GenBank/DDBJ whole genome shotgun (WGS) entry which is preliminary data.</text>
</comment>
<reference evidence="8 9" key="1">
    <citation type="submission" date="2019-06" db="EMBL/GenBank/DDBJ databases">
        <title>Genomic Encyclopedia of Type Strains, Phase IV (KMG-V): Genome sequencing to study the core and pangenomes of soil and plant-associated prokaryotes.</title>
        <authorList>
            <person name="Whitman W."/>
        </authorList>
    </citation>
    <scope>NUCLEOTIDE SEQUENCE [LARGE SCALE GENOMIC DNA]</scope>
    <source>
        <strain evidence="8 9">BR 11796</strain>
    </source>
</reference>
<organism evidence="8 9">
    <name type="scientific">Azospirillum brasilense</name>
    <dbReference type="NCBI Taxonomy" id="192"/>
    <lineage>
        <taxon>Bacteria</taxon>
        <taxon>Pseudomonadati</taxon>
        <taxon>Pseudomonadota</taxon>
        <taxon>Alphaproteobacteria</taxon>
        <taxon>Rhodospirillales</taxon>
        <taxon>Azospirillaceae</taxon>
        <taxon>Azospirillum</taxon>
    </lineage>
</organism>
<dbReference type="GO" id="GO:1990481">
    <property type="term" value="P:mRNA pseudouridine synthesis"/>
    <property type="evidence" value="ECO:0007669"/>
    <property type="project" value="TreeGrafter"/>
</dbReference>
<dbReference type="AlphaFoldDB" id="A0A560B8P3"/>
<feature type="domain" description="tRNA pseudouridylate synthase B C-terminal" evidence="7">
    <location>
        <begin position="192"/>
        <end position="250"/>
    </location>
</feature>
<dbReference type="NCBIfam" id="TIGR00431">
    <property type="entry name" value="TruB"/>
    <property type="match status" value="1"/>
</dbReference>